<evidence type="ECO:0000256" key="2">
    <source>
        <dbReference type="ARBA" id="ARBA00022630"/>
    </source>
</evidence>
<dbReference type="GO" id="GO:0016646">
    <property type="term" value="F:oxidoreductase activity, acting on the CH-NH group of donors, NAD or NADP as acceptor"/>
    <property type="evidence" value="ECO:0007669"/>
    <property type="project" value="UniProtKB-ARBA"/>
</dbReference>
<comment type="cofactor">
    <cofactor evidence="1">
        <name>FMN</name>
        <dbReference type="ChEBI" id="CHEBI:58210"/>
    </cofactor>
</comment>
<dbReference type="Proteomes" id="UP000733611">
    <property type="component" value="Unassembled WGS sequence"/>
</dbReference>
<dbReference type="SUPFAM" id="SSF50475">
    <property type="entry name" value="FMN-binding split barrel"/>
    <property type="match status" value="1"/>
</dbReference>
<evidence type="ECO:0000313" key="6">
    <source>
        <dbReference type="Proteomes" id="UP000733611"/>
    </source>
</evidence>
<reference evidence="5" key="2">
    <citation type="submission" date="2021-04" db="EMBL/GenBank/DDBJ databases">
        <authorList>
            <person name="Gilroy R."/>
        </authorList>
    </citation>
    <scope>NUCLEOTIDE SEQUENCE</scope>
    <source>
        <strain evidence="5">378</strain>
    </source>
</reference>
<reference evidence="5" key="1">
    <citation type="journal article" date="2021" name="PeerJ">
        <title>Extensive microbial diversity within the chicken gut microbiome revealed by metagenomics and culture.</title>
        <authorList>
            <person name="Gilroy R."/>
            <person name="Ravi A."/>
            <person name="Getino M."/>
            <person name="Pursley I."/>
            <person name="Horton D.L."/>
            <person name="Alikhan N.F."/>
            <person name="Baker D."/>
            <person name="Gharbi K."/>
            <person name="Hall N."/>
            <person name="Watson M."/>
            <person name="Adriaenssens E.M."/>
            <person name="Foster-Nyarko E."/>
            <person name="Jarju S."/>
            <person name="Secka A."/>
            <person name="Antonio M."/>
            <person name="Oren A."/>
            <person name="Chaudhuri R.R."/>
            <person name="La Ragione R."/>
            <person name="Hildebrand F."/>
            <person name="Pallen M.J."/>
        </authorList>
    </citation>
    <scope>NUCLEOTIDE SEQUENCE</scope>
    <source>
        <strain evidence="5">378</strain>
    </source>
</reference>
<dbReference type="InterPro" id="IPR002563">
    <property type="entry name" value="Flavin_Rdtase-like_dom"/>
</dbReference>
<dbReference type="InterPro" id="IPR012349">
    <property type="entry name" value="Split_barrel_FMN-bd"/>
</dbReference>
<dbReference type="EMBL" id="JAHLFE010000057">
    <property type="protein sequence ID" value="MBU3843808.1"/>
    <property type="molecule type" value="Genomic_DNA"/>
</dbReference>
<dbReference type="Gene3D" id="2.30.110.10">
    <property type="entry name" value="Electron Transport, Fmn-binding Protein, Chain A"/>
    <property type="match status" value="1"/>
</dbReference>
<proteinExistence type="inferred from homology"/>
<dbReference type="PANTHER" id="PTHR43567">
    <property type="entry name" value="FLAVOREDOXIN-RELATED-RELATED"/>
    <property type="match status" value="1"/>
</dbReference>
<protein>
    <submittedName>
        <fullName evidence="5">Flavin reductase</fullName>
    </submittedName>
</protein>
<dbReference type="InterPro" id="IPR052174">
    <property type="entry name" value="Flavoredoxin"/>
</dbReference>
<dbReference type="PANTHER" id="PTHR43567:SF1">
    <property type="entry name" value="FLAVOREDOXIN"/>
    <property type="match status" value="1"/>
</dbReference>
<accession>A0A948WYI2</accession>
<comment type="caution">
    <text evidence="5">The sequence shown here is derived from an EMBL/GenBank/DDBJ whole genome shotgun (WGS) entry which is preliminary data.</text>
</comment>
<dbReference type="GO" id="GO:0010181">
    <property type="term" value="F:FMN binding"/>
    <property type="evidence" value="ECO:0007669"/>
    <property type="project" value="InterPro"/>
</dbReference>
<evidence type="ECO:0000259" key="4">
    <source>
        <dbReference type="SMART" id="SM00903"/>
    </source>
</evidence>
<name>A0A948WYI2_9GAMM</name>
<feature type="domain" description="Flavin reductase like" evidence="4">
    <location>
        <begin position="14"/>
        <end position="157"/>
    </location>
</feature>
<dbReference type="SMART" id="SM00903">
    <property type="entry name" value="Flavin_Reduct"/>
    <property type="match status" value="1"/>
</dbReference>
<dbReference type="Pfam" id="PF01613">
    <property type="entry name" value="Flavin_Reduct"/>
    <property type="match status" value="1"/>
</dbReference>
<gene>
    <name evidence="5" type="ORF">H9847_02895</name>
</gene>
<comment type="similarity">
    <text evidence="3">Belongs to the flavoredoxin family.</text>
</comment>
<evidence type="ECO:0000256" key="1">
    <source>
        <dbReference type="ARBA" id="ARBA00001917"/>
    </source>
</evidence>
<dbReference type="AlphaFoldDB" id="A0A948WYI2"/>
<keyword evidence="2" id="KW-0285">Flavoprotein</keyword>
<sequence>MDYLQEQDVNKSYRILNIGATTLVGASYQGDMDIMAAAWAGVCDFSKGYAIIDKSHYTRPLIEKSGKFVLCYPSAGIAAQVMKLGSISKNDDKDKLDHCGIELIELPGFSMPVVKGCVAYLEYEVIPEGHNEQEYDMFIGQCKKIVTDTRVYSNNHWHFNEADDSLRTLHYVAGGHFYTIGHELFLKEYGDD</sequence>
<evidence type="ECO:0000256" key="3">
    <source>
        <dbReference type="ARBA" id="ARBA00038054"/>
    </source>
</evidence>
<evidence type="ECO:0000313" key="5">
    <source>
        <dbReference type="EMBL" id="MBU3843808.1"/>
    </source>
</evidence>
<organism evidence="5 6">
    <name type="scientific">Candidatus Anaerobiospirillum pullicola</name>
    <dbReference type="NCBI Taxonomy" id="2838451"/>
    <lineage>
        <taxon>Bacteria</taxon>
        <taxon>Pseudomonadati</taxon>
        <taxon>Pseudomonadota</taxon>
        <taxon>Gammaproteobacteria</taxon>
        <taxon>Aeromonadales</taxon>
        <taxon>Succinivibrionaceae</taxon>
        <taxon>Anaerobiospirillum</taxon>
    </lineage>
</organism>